<accession>A0A2Z4Y8H3</accession>
<sequence>MPATVRDLLEVLDRLCPFRLAYDWDNVGLQIGDPSAVVERVGIGLEVNQPFLDFAASRDCQLLLVHHPLIFSPLKSLRYDTLVGALVAELVAARRALVVAHTNLDRVLHGTASVIAKYLALRHVHPLEPAELEPRMKFVVFVPKTHTPAVIEAIHRGGGGIIGNYSHCTFRAPGTGTYVPESGANPYQGTVGKFEEAEEDRLEAVVPRRCIRSVLREVLAVHPYEEVAYDIYPLIEGQPSAGLGLVGELERPSTVAAIAECLARACGVDHVSLVGRPSARVRRVAIVTGSAGSSVDHVGPADADLFITGELNYHRAAEAKQRGLNVLCVGHAASEKLVAPHLAELLRADPLLRQSGVELHVFTKYDEPLTPLSLAASPTRQPKTRRRKT</sequence>
<dbReference type="PANTHER" id="PTHR13799">
    <property type="entry name" value="NGG1 INTERACTING FACTOR 3"/>
    <property type="match status" value="1"/>
</dbReference>
<evidence type="ECO:0000313" key="6">
    <source>
        <dbReference type="EMBL" id="AXA37118.1"/>
    </source>
</evidence>
<dbReference type="Gene3D" id="3.30.70.120">
    <property type="match status" value="1"/>
</dbReference>
<feature type="binding site" evidence="5">
    <location>
        <position position="66"/>
    </location>
    <ligand>
        <name>a divalent metal cation</name>
        <dbReference type="ChEBI" id="CHEBI:60240"/>
        <label>1</label>
    </ligand>
</feature>
<name>A0A2Z4Y8H3_SUMC1</name>
<dbReference type="Pfam" id="PF01784">
    <property type="entry name" value="DUF34_NIF3"/>
    <property type="match status" value="1"/>
</dbReference>
<dbReference type="Proteomes" id="UP000262583">
    <property type="component" value="Chromosome"/>
</dbReference>
<dbReference type="SUPFAM" id="SSF102705">
    <property type="entry name" value="NIF3 (NGG1p interacting factor 3)-like"/>
    <property type="match status" value="1"/>
</dbReference>
<evidence type="ECO:0000256" key="2">
    <source>
        <dbReference type="ARBA" id="ARBA00022112"/>
    </source>
</evidence>
<keyword evidence="3 4" id="KW-0479">Metal-binding</keyword>
<dbReference type="GO" id="GO:0046872">
    <property type="term" value="F:metal ion binding"/>
    <property type="evidence" value="ECO:0007669"/>
    <property type="project" value="UniProtKB-UniRule"/>
</dbReference>
<dbReference type="InterPro" id="IPR002678">
    <property type="entry name" value="DUF34/NIF3"/>
</dbReference>
<evidence type="ECO:0000313" key="7">
    <source>
        <dbReference type="Proteomes" id="UP000262583"/>
    </source>
</evidence>
<dbReference type="GO" id="GO:0005737">
    <property type="term" value="C:cytoplasm"/>
    <property type="evidence" value="ECO:0007669"/>
    <property type="project" value="TreeGrafter"/>
</dbReference>
<reference evidence="6 7" key="1">
    <citation type="submission" date="2018-05" db="EMBL/GenBank/DDBJ databases">
        <title>A metagenomic window into the 2 km-deep terrestrial subsurface aquifer revealed taxonomically and functionally diverse microbial community comprising novel uncultured bacterial lineages.</title>
        <authorList>
            <person name="Kadnikov V.V."/>
            <person name="Mardanov A.V."/>
            <person name="Beletsky A.V."/>
            <person name="Banks D."/>
            <person name="Pimenov N.V."/>
            <person name="Frank Y.A."/>
            <person name="Karnachuk O.V."/>
            <person name="Ravin N.V."/>
        </authorList>
    </citation>
    <scope>NUCLEOTIDE SEQUENCE [LARGE SCALE GENOMIC DNA]</scope>
    <source>
        <strain evidence="6">BY</strain>
    </source>
</reference>
<organism evidence="6 7">
    <name type="scientific">Sumerlaea chitinivorans</name>
    <dbReference type="NCBI Taxonomy" id="2250252"/>
    <lineage>
        <taxon>Bacteria</taxon>
        <taxon>Candidatus Sumerlaeota</taxon>
        <taxon>Candidatus Sumerlaeia</taxon>
        <taxon>Candidatus Sumerlaeales</taxon>
        <taxon>Candidatus Sumerlaeaceae</taxon>
        <taxon>Candidatus Sumerlaea</taxon>
    </lineage>
</organism>
<dbReference type="InterPro" id="IPR017221">
    <property type="entry name" value="DUF34/NIF3_bac"/>
</dbReference>
<dbReference type="InterPro" id="IPR015867">
    <property type="entry name" value="N-reg_PII/ATP_PRibTrfase_C"/>
</dbReference>
<dbReference type="PANTHER" id="PTHR13799:SF14">
    <property type="entry name" value="GTP CYCLOHYDROLASE 1 TYPE 2 HOMOLOG"/>
    <property type="match status" value="1"/>
</dbReference>
<dbReference type="NCBIfam" id="TIGR00486">
    <property type="entry name" value="YbgI_SA1388"/>
    <property type="match status" value="1"/>
</dbReference>
<comment type="similarity">
    <text evidence="1 4">Belongs to the GTP cyclohydrolase I type 2/NIF3 family.</text>
</comment>
<feature type="binding site" evidence="5">
    <location>
        <position position="67"/>
    </location>
    <ligand>
        <name>a divalent metal cation</name>
        <dbReference type="ChEBI" id="CHEBI:60240"/>
        <label>1</label>
    </ligand>
</feature>
<feature type="binding site" evidence="5">
    <location>
        <position position="335"/>
    </location>
    <ligand>
        <name>a divalent metal cation</name>
        <dbReference type="ChEBI" id="CHEBI:60240"/>
        <label>1</label>
    </ligand>
</feature>
<feature type="binding site" evidence="5">
    <location>
        <position position="331"/>
    </location>
    <ligand>
        <name>a divalent metal cation</name>
        <dbReference type="ChEBI" id="CHEBI:60240"/>
        <label>1</label>
    </ligand>
</feature>
<gene>
    <name evidence="6" type="ORF">BRCON_2341</name>
</gene>
<dbReference type="FunFam" id="3.40.1390.30:FF:000001">
    <property type="entry name" value="GTP cyclohydrolase 1 type 2"/>
    <property type="match status" value="1"/>
</dbReference>
<evidence type="ECO:0000256" key="5">
    <source>
        <dbReference type="PIRSR" id="PIRSR602678-1"/>
    </source>
</evidence>
<feature type="binding site" evidence="5">
    <location>
        <position position="105"/>
    </location>
    <ligand>
        <name>a divalent metal cation</name>
        <dbReference type="ChEBI" id="CHEBI:60240"/>
        <label>1</label>
    </ligand>
</feature>
<evidence type="ECO:0000256" key="3">
    <source>
        <dbReference type="ARBA" id="ARBA00022723"/>
    </source>
</evidence>
<protein>
    <recommendedName>
        <fullName evidence="2 4">GTP cyclohydrolase 1 type 2 homolog</fullName>
    </recommendedName>
</protein>
<dbReference type="AlphaFoldDB" id="A0A2Z4Y8H3"/>
<dbReference type="KEGG" id="schv:BRCON_2341"/>
<evidence type="ECO:0000256" key="4">
    <source>
        <dbReference type="PIRNR" id="PIRNR037489"/>
    </source>
</evidence>
<dbReference type="Gene3D" id="3.40.1390.30">
    <property type="entry name" value="NIF3 (NGG1p interacting factor 3)-like"/>
    <property type="match status" value="1"/>
</dbReference>
<dbReference type="EMBL" id="CP030759">
    <property type="protein sequence ID" value="AXA37118.1"/>
    <property type="molecule type" value="Genomic_DNA"/>
</dbReference>
<dbReference type="PIRSF" id="PIRSF037489">
    <property type="entry name" value="UCP037489_NIF3_YqfO"/>
    <property type="match status" value="1"/>
</dbReference>
<evidence type="ECO:0000256" key="1">
    <source>
        <dbReference type="ARBA" id="ARBA00006964"/>
    </source>
</evidence>
<proteinExistence type="inferred from homology"/>
<dbReference type="InterPro" id="IPR036069">
    <property type="entry name" value="DUF34/NIF3_sf"/>
</dbReference>